<protein>
    <submittedName>
        <fullName evidence="1">Uncharacterized protein</fullName>
    </submittedName>
</protein>
<name>A0AA36DPV8_CYLNA</name>
<accession>A0AA36DPV8</accession>
<proteinExistence type="predicted"/>
<keyword evidence="2" id="KW-1185">Reference proteome</keyword>
<dbReference type="AlphaFoldDB" id="A0AA36DPV8"/>
<dbReference type="EMBL" id="CATQJL010000001">
    <property type="protein sequence ID" value="CAJ0590473.1"/>
    <property type="molecule type" value="Genomic_DNA"/>
</dbReference>
<reference evidence="1" key="1">
    <citation type="submission" date="2023-07" db="EMBL/GenBank/DDBJ databases">
        <authorList>
            <consortium name="CYATHOMIX"/>
        </authorList>
    </citation>
    <scope>NUCLEOTIDE SEQUENCE</scope>
    <source>
        <strain evidence="1">N/A</strain>
    </source>
</reference>
<organism evidence="1 2">
    <name type="scientific">Cylicocyclus nassatus</name>
    <name type="common">Nematode worm</name>
    <dbReference type="NCBI Taxonomy" id="53992"/>
    <lineage>
        <taxon>Eukaryota</taxon>
        <taxon>Metazoa</taxon>
        <taxon>Ecdysozoa</taxon>
        <taxon>Nematoda</taxon>
        <taxon>Chromadorea</taxon>
        <taxon>Rhabditida</taxon>
        <taxon>Rhabditina</taxon>
        <taxon>Rhabditomorpha</taxon>
        <taxon>Strongyloidea</taxon>
        <taxon>Strongylidae</taxon>
        <taxon>Cylicocyclus</taxon>
    </lineage>
</organism>
<sequence>MHKVGIKQEQGCDFIENNDIVVLQKRVKVHGVATSNVFRSHLCTVDQRSSINQRQINSKRIDTYLLHNH</sequence>
<dbReference type="Proteomes" id="UP001176961">
    <property type="component" value="Unassembled WGS sequence"/>
</dbReference>
<evidence type="ECO:0000313" key="2">
    <source>
        <dbReference type="Proteomes" id="UP001176961"/>
    </source>
</evidence>
<gene>
    <name evidence="1" type="ORF">CYNAS_LOCUS2456</name>
</gene>
<evidence type="ECO:0000313" key="1">
    <source>
        <dbReference type="EMBL" id="CAJ0590473.1"/>
    </source>
</evidence>
<comment type="caution">
    <text evidence="1">The sequence shown here is derived from an EMBL/GenBank/DDBJ whole genome shotgun (WGS) entry which is preliminary data.</text>
</comment>